<comment type="caution">
    <text evidence="1">The sequence shown here is derived from an EMBL/GenBank/DDBJ whole genome shotgun (WGS) entry which is preliminary data.</text>
</comment>
<keyword evidence="2" id="KW-1185">Reference proteome</keyword>
<dbReference type="Proteomes" id="UP001145114">
    <property type="component" value="Unassembled WGS sequence"/>
</dbReference>
<gene>
    <name evidence="1" type="ORF">EV182_003147</name>
</gene>
<dbReference type="EMBL" id="JAMZIH010005916">
    <property type="protein sequence ID" value="KAJ1674503.1"/>
    <property type="molecule type" value="Genomic_DNA"/>
</dbReference>
<evidence type="ECO:0000313" key="2">
    <source>
        <dbReference type="Proteomes" id="UP001145114"/>
    </source>
</evidence>
<accession>A0ACC1HD69</accession>
<protein>
    <submittedName>
        <fullName evidence="1">Uncharacterized protein</fullName>
    </submittedName>
</protein>
<sequence>MQSDEPLPPIMNAHEKYKQMRARKDVAAVATRWQFSDQPRPELVNLLHAQTEGHLNNDIRGKLFSSGHYKDRDYLAGLSALDDVLSIPGYSEDRYGIPTAEMRSRYIAHSDLILKYISLRLYDSQTHTLSKCLDLLEHLLGVMEEVGNDDRYQQVIGLTDYEAHCILPHLIVQLGNGKEQIRSRVRRVIIGQMTHLYPVTKIFQMLLEHGLRASKNSRVRQEALDSMAYFVRERSAGLGLGGVCAMPAKTVPVIASAISDRDANVRNAALNCLVEISGNVPGGEGDLWRLIGRLPERERSMLEEKLRHNGSGSASVGSRSSSRMSGSIGGGGSVGRMASIRPPLAGGSSGLRPPSRTAGTLQRGGLGSLHPHRLPPTTGGNSADQYQSQYPTRSQAAASGGHPRPYNLDLDRLELPSYSSHVKPSLTTAPRTTSPSAVGPGIDEYHHQDQTSAPSPSEEQWIEGIIADLSGDDPRAVVDALDQLQQFLSEKSSDTQGLVVRHINDLLPAVRLQMRWAFATTTDPESASPLHATLNRLRKATVGTLIDVFKGDSRLGKHANEESVSQVLDELLRRLVDPVLTESTTSDAPLIEDALQLTKAMNSLVMRILENADRTTVYCTLVGMLENAMAMRIPTEGQTPTQRHHAKYGDLVMRCLWRISKHLRDEVTKSPKPALRYGELLPLTHRFFARLPDSEWRQREERKCLYGDLPKRTIKTINHAIATGLGGGDIWDYMSGVAAMVCAEDPSVLRRLGQLGQQRATRALSDSDWAGEVHDVLSESSETYAYIRHVLQDKFSPSVGQVEGILAGVSGLGLGSSSGSALRRGMPAFSSVMDSISSPAKGAGSVGGGPMGNISPLRSSNSNSTSTSNGGPWVKRVYETCITWVDCAGLPQRHHVLAVPTPASDQPTKQLPLRAHDHKCCYIHNSKCG</sequence>
<evidence type="ECO:0000313" key="1">
    <source>
        <dbReference type="EMBL" id="KAJ1674503.1"/>
    </source>
</evidence>
<reference evidence="1" key="1">
    <citation type="submission" date="2022-06" db="EMBL/GenBank/DDBJ databases">
        <title>Phylogenomic reconstructions and comparative analyses of Kickxellomycotina fungi.</title>
        <authorList>
            <person name="Reynolds N.K."/>
            <person name="Stajich J.E."/>
            <person name="Barry K."/>
            <person name="Grigoriev I.V."/>
            <person name="Crous P."/>
            <person name="Smith M.E."/>
        </authorList>
    </citation>
    <scope>NUCLEOTIDE SEQUENCE</scope>
    <source>
        <strain evidence="1">RSA 2271</strain>
    </source>
</reference>
<proteinExistence type="predicted"/>
<name>A0ACC1HD69_9FUNG</name>
<organism evidence="1 2">
    <name type="scientific">Spiromyces aspiralis</name>
    <dbReference type="NCBI Taxonomy" id="68401"/>
    <lineage>
        <taxon>Eukaryota</taxon>
        <taxon>Fungi</taxon>
        <taxon>Fungi incertae sedis</taxon>
        <taxon>Zoopagomycota</taxon>
        <taxon>Kickxellomycotina</taxon>
        <taxon>Kickxellomycetes</taxon>
        <taxon>Kickxellales</taxon>
        <taxon>Kickxellaceae</taxon>
        <taxon>Spiromyces</taxon>
    </lineage>
</organism>